<dbReference type="Proteomes" id="UP000886657">
    <property type="component" value="Unassembled WGS sequence"/>
</dbReference>
<organism evidence="2 3">
    <name type="scientific">Candidatus Geothrix skivensis</name>
    <dbReference type="NCBI Taxonomy" id="2954439"/>
    <lineage>
        <taxon>Bacteria</taxon>
        <taxon>Pseudomonadati</taxon>
        <taxon>Acidobacteriota</taxon>
        <taxon>Holophagae</taxon>
        <taxon>Holophagales</taxon>
        <taxon>Holophagaceae</taxon>
        <taxon>Geothrix</taxon>
    </lineage>
</organism>
<dbReference type="NCBIfam" id="TIGR00305">
    <property type="entry name" value="putative toxin-antitoxin system toxin component, PIN family"/>
    <property type="match status" value="1"/>
</dbReference>
<name>A0A9D7SEA9_9BACT</name>
<evidence type="ECO:0000259" key="1">
    <source>
        <dbReference type="Pfam" id="PF13470"/>
    </source>
</evidence>
<gene>
    <name evidence="2" type="ORF">IPP58_00215</name>
</gene>
<comment type="caution">
    <text evidence="2">The sequence shown here is derived from an EMBL/GenBank/DDBJ whole genome shotgun (WGS) entry which is preliminary data.</text>
</comment>
<dbReference type="EMBL" id="JADKIO010000002">
    <property type="protein sequence ID" value="MBK9794924.1"/>
    <property type="molecule type" value="Genomic_DNA"/>
</dbReference>
<dbReference type="InterPro" id="IPR002716">
    <property type="entry name" value="PIN_dom"/>
</dbReference>
<proteinExistence type="predicted"/>
<feature type="domain" description="PIN" evidence="1">
    <location>
        <begin position="4"/>
        <end position="110"/>
    </location>
</feature>
<dbReference type="InterPro" id="IPR002850">
    <property type="entry name" value="PIN_toxin-like"/>
</dbReference>
<dbReference type="SUPFAM" id="SSF88723">
    <property type="entry name" value="PIN domain-like"/>
    <property type="match status" value="1"/>
</dbReference>
<dbReference type="PANTHER" id="PTHR34610">
    <property type="entry name" value="SSL7007 PROTEIN"/>
    <property type="match status" value="1"/>
</dbReference>
<sequence>MRLIVLDTNVIVSAGINPGGAPARIVMDWVLEGQVQVVTSPWIVAEYREVMQRAKFRRHGFPPQWLGFLVDESLHLPEPEPWPGPIPDVKDGPFLALAQAAGAWLVSGNLKHFPESARKGVKVLSPVDFLAGLEGS</sequence>
<accession>A0A9D7SEA9</accession>
<dbReference type="Pfam" id="PF13470">
    <property type="entry name" value="PIN_3"/>
    <property type="match status" value="1"/>
</dbReference>
<dbReference type="InterPro" id="IPR029060">
    <property type="entry name" value="PIN-like_dom_sf"/>
</dbReference>
<evidence type="ECO:0000313" key="3">
    <source>
        <dbReference type="Proteomes" id="UP000886657"/>
    </source>
</evidence>
<reference evidence="2" key="1">
    <citation type="submission" date="2020-10" db="EMBL/GenBank/DDBJ databases">
        <title>Connecting structure to function with the recovery of over 1000 high-quality activated sludge metagenome-assembled genomes encoding full-length rRNA genes using long-read sequencing.</title>
        <authorList>
            <person name="Singleton C.M."/>
            <person name="Petriglieri F."/>
            <person name="Kristensen J.M."/>
            <person name="Kirkegaard R.H."/>
            <person name="Michaelsen T.Y."/>
            <person name="Andersen M.H."/>
            <person name="Karst S.M."/>
            <person name="Dueholm M.S."/>
            <person name="Nielsen P.H."/>
            <person name="Albertsen M."/>
        </authorList>
    </citation>
    <scope>NUCLEOTIDE SEQUENCE</scope>
    <source>
        <strain evidence="2">Skiv_18-Q3-R9-52_MAXAC.067</strain>
    </source>
</reference>
<protein>
    <submittedName>
        <fullName evidence="2">Toxin-antitoxin system toxin component, PIN family</fullName>
    </submittedName>
</protein>
<evidence type="ECO:0000313" key="2">
    <source>
        <dbReference type="EMBL" id="MBK9794924.1"/>
    </source>
</evidence>
<dbReference type="PANTHER" id="PTHR34610:SF3">
    <property type="entry name" value="SSL7007 PROTEIN"/>
    <property type="match status" value="1"/>
</dbReference>
<dbReference type="AlphaFoldDB" id="A0A9D7SEA9"/>